<reference evidence="1 2" key="1">
    <citation type="submission" date="2024-01" db="EMBL/GenBank/DDBJ databases">
        <title>The genomes of 5 underutilized Papilionoideae crops provide insights into root nodulation and disease resistanc.</title>
        <authorList>
            <person name="Jiang F."/>
        </authorList>
    </citation>
    <scope>NUCLEOTIDE SEQUENCE [LARGE SCALE GENOMIC DNA]</scope>
    <source>
        <strain evidence="1">DUOXIRENSHENG_FW03</strain>
        <tissue evidence="1">Leaves</tissue>
    </source>
</reference>
<sequence>MTNLKTQEMLRRSFLIETKLEPPTTFLSTALAKWEANSPINFNFVISLSNNRFYFASLTPLIVEELDELEEFVLQPTWEQYNRLYDEFLKNCNALYQENLA</sequence>
<accession>A0AAN9SV39</accession>
<dbReference type="EMBL" id="JAYMYS010000002">
    <property type="protein sequence ID" value="KAK7405736.1"/>
    <property type="molecule type" value="Genomic_DNA"/>
</dbReference>
<protein>
    <submittedName>
        <fullName evidence="1">Uncharacterized protein</fullName>
    </submittedName>
</protein>
<dbReference type="AlphaFoldDB" id="A0AAN9SV39"/>
<dbReference type="Proteomes" id="UP001386955">
    <property type="component" value="Unassembled WGS sequence"/>
</dbReference>
<evidence type="ECO:0000313" key="1">
    <source>
        <dbReference type="EMBL" id="KAK7405736.1"/>
    </source>
</evidence>
<name>A0AAN9SV39_PSOTE</name>
<organism evidence="1 2">
    <name type="scientific">Psophocarpus tetragonolobus</name>
    <name type="common">Winged bean</name>
    <name type="synonym">Dolichos tetragonolobus</name>
    <dbReference type="NCBI Taxonomy" id="3891"/>
    <lineage>
        <taxon>Eukaryota</taxon>
        <taxon>Viridiplantae</taxon>
        <taxon>Streptophyta</taxon>
        <taxon>Embryophyta</taxon>
        <taxon>Tracheophyta</taxon>
        <taxon>Spermatophyta</taxon>
        <taxon>Magnoliopsida</taxon>
        <taxon>eudicotyledons</taxon>
        <taxon>Gunneridae</taxon>
        <taxon>Pentapetalae</taxon>
        <taxon>rosids</taxon>
        <taxon>fabids</taxon>
        <taxon>Fabales</taxon>
        <taxon>Fabaceae</taxon>
        <taxon>Papilionoideae</taxon>
        <taxon>50 kb inversion clade</taxon>
        <taxon>NPAAA clade</taxon>
        <taxon>indigoferoid/millettioid clade</taxon>
        <taxon>Phaseoleae</taxon>
        <taxon>Psophocarpus</taxon>
    </lineage>
</organism>
<evidence type="ECO:0000313" key="2">
    <source>
        <dbReference type="Proteomes" id="UP001386955"/>
    </source>
</evidence>
<proteinExistence type="predicted"/>
<keyword evidence="2" id="KW-1185">Reference proteome</keyword>
<comment type="caution">
    <text evidence="1">The sequence shown here is derived from an EMBL/GenBank/DDBJ whole genome shotgun (WGS) entry which is preliminary data.</text>
</comment>
<gene>
    <name evidence="1" type="ORF">VNO78_07345</name>
</gene>